<organism evidence="1 2">
    <name type="scientific">Rhizophagus clarus</name>
    <dbReference type="NCBI Taxonomy" id="94130"/>
    <lineage>
        <taxon>Eukaryota</taxon>
        <taxon>Fungi</taxon>
        <taxon>Fungi incertae sedis</taxon>
        <taxon>Mucoromycota</taxon>
        <taxon>Glomeromycotina</taxon>
        <taxon>Glomeromycetes</taxon>
        <taxon>Glomerales</taxon>
        <taxon>Glomeraceae</taxon>
        <taxon>Rhizophagus</taxon>
    </lineage>
</organism>
<accession>A0A8H3KZ49</accession>
<name>A0A8H3KZ49_9GLOM</name>
<protein>
    <recommendedName>
        <fullName evidence="3">Crinkler effector protein N-terminal domain-containing protein</fullName>
    </recommendedName>
</protein>
<evidence type="ECO:0000313" key="2">
    <source>
        <dbReference type="Proteomes" id="UP000615446"/>
    </source>
</evidence>
<proteinExistence type="predicted"/>
<sequence>MIKSPVNVFFVSILAGTVEGPLELDLGGQLKSLEYFYRKFEEYLEKCERDPYYVKIENVMISVECTIESKYQLSLNSKWLKEPLAKAILNIPVDKYNMIKIGENKMSYQELSSKGIVNLYPATETNENKNMNEIEENFRCYTKLDCLKNEDIKNKKYMNFVFLNAPRASWDVFSFLNYESSETGTFCVVQQIKYTNIETLETMILDQDSFNDEYEKVSKAIKDVPINN</sequence>
<evidence type="ECO:0000313" key="1">
    <source>
        <dbReference type="EMBL" id="GES76573.1"/>
    </source>
</evidence>
<comment type="caution">
    <text evidence="1">The sequence shown here is derived from an EMBL/GenBank/DDBJ whole genome shotgun (WGS) entry which is preliminary data.</text>
</comment>
<dbReference type="Proteomes" id="UP000615446">
    <property type="component" value="Unassembled WGS sequence"/>
</dbReference>
<evidence type="ECO:0008006" key="3">
    <source>
        <dbReference type="Google" id="ProtNLM"/>
    </source>
</evidence>
<dbReference type="AlphaFoldDB" id="A0A8H3KZ49"/>
<gene>
    <name evidence="1" type="ORF">RCL2_000397600</name>
</gene>
<reference evidence="1" key="1">
    <citation type="submission" date="2019-10" db="EMBL/GenBank/DDBJ databases">
        <title>Conservation and host-specific expression of non-tandemly repeated heterogenous ribosome RNA gene in arbuscular mycorrhizal fungi.</title>
        <authorList>
            <person name="Maeda T."/>
            <person name="Kobayashi Y."/>
            <person name="Nakagawa T."/>
            <person name="Ezawa T."/>
            <person name="Yamaguchi K."/>
            <person name="Bino T."/>
            <person name="Nishimoto Y."/>
            <person name="Shigenobu S."/>
            <person name="Kawaguchi M."/>
        </authorList>
    </citation>
    <scope>NUCLEOTIDE SEQUENCE</scope>
    <source>
        <strain evidence="1">HR1</strain>
    </source>
</reference>
<dbReference type="EMBL" id="BLAL01000022">
    <property type="protein sequence ID" value="GES76573.1"/>
    <property type="molecule type" value="Genomic_DNA"/>
</dbReference>